<dbReference type="Proteomes" id="UP000252086">
    <property type="component" value="Unassembled WGS sequence"/>
</dbReference>
<feature type="domain" description="ABC transporter" evidence="5">
    <location>
        <begin position="3"/>
        <end position="233"/>
    </location>
</feature>
<dbReference type="GO" id="GO:0005524">
    <property type="term" value="F:ATP binding"/>
    <property type="evidence" value="ECO:0007669"/>
    <property type="project" value="UniProtKB-KW"/>
</dbReference>
<evidence type="ECO:0000259" key="5">
    <source>
        <dbReference type="PROSITE" id="PS50893"/>
    </source>
</evidence>
<dbReference type="CDD" id="cd03214">
    <property type="entry name" value="ABC_Iron-Siderophores_B12_Hemin"/>
    <property type="match status" value="1"/>
</dbReference>
<dbReference type="EMBL" id="QNRF01000004">
    <property type="protein sequence ID" value="RBO83513.1"/>
    <property type="molecule type" value="Genomic_DNA"/>
</dbReference>
<dbReference type="PROSITE" id="PS50893">
    <property type="entry name" value="ABC_TRANSPORTER_2"/>
    <property type="match status" value="1"/>
</dbReference>
<dbReference type="InterPro" id="IPR003593">
    <property type="entry name" value="AAA+_ATPase"/>
</dbReference>
<keyword evidence="3" id="KW-0547">Nucleotide-binding</keyword>
<dbReference type="GO" id="GO:0016887">
    <property type="term" value="F:ATP hydrolysis activity"/>
    <property type="evidence" value="ECO:0007669"/>
    <property type="project" value="InterPro"/>
</dbReference>
<dbReference type="InterPro" id="IPR027417">
    <property type="entry name" value="P-loop_NTPase"/>
</dbReference>
<keyword evidence="2" id="KW-0813">Transport</keyword>
<organism evidence="6 7">
    <name type="scientific">Marinomonas aquiplantarum</name>
    <dbReference type="NCBI Taxonomy" id="491951"/>
    <lineage>
        <taxon>Bacteria</taxon>
        <taxon>Pseudomonadati</taxon>
        <taxon>Pseudomonadota</taxon>
        <taxon>Gammaproteobacteria</taxon>
        <taxon>Oceanospirillales</taxon>
        <taxon>Oceanospirillaceae</taxon>
        <taxon>Marinomonas</taxon>
    </lineage>
</organism>
<dbReference type="SUPFAM" id="SSF52540">
    <property type="entry name" value="P-loop containing nucleoside triphosphate hydrolases"/>
    <property type="match status" value="1"/>
</dbReference>
<evidence type="ECO:0000256" key="2">
    <source>
        <dbReference type="ARBA" id="ARBA00022448"/>
    </source>
</evidence>
<dbReference type="PANTHER" id="PTHR42734">
    <property type="entry name" value="METAL TRANSPORT SYSTEM ATP-BINDING PROTEIN TM_0124-RELATED"/>
    <property type="match status" value="1"/>
</dbReference>
<comment type="similarity">
    <text evidence="1">Belongs to the ABC transporter superfamily.</text>
</comment>
<evidence type="ECO:0000313" key="6">
    <source>
        <dbReference type="EMBL" id="RBO83513.1"/>
    </source>
</evidence>
<evidence type="ECO:0000256" key="3">
    <source>
        <dbReference type="ARBA" id="ARBA00022741"/>
    </source>
</evidence>
<dbReference type="PROSITE" id="PS00211">
    <property type="entry name" value="ABC_TRANSPORTER_1"/>
    <property type="match status" value="1"/>
</dbReference>
<sequence length="252" mass="27828">MSLELNNIGVAYGTKQVLSNITTDTIKPGSLVALLGQNGAGKSTFVKSLAGLIPYQGHAYLEGMELAKMHQYERLKNIGYVPQTLPQGNSLLAYEVIKSAASALQQHNQEHLIEEVFERLSIAHLAFYPMHKLSGGQKQMISLAQALVRHPKLYLLDEPTSALDLNWQMQVLNTIREEVNSQNSIALLISHDINLALRYCDQVILLHQGNILSIGNPKNSLTTENIALAYKVEARIETCSQGHPIVLVDKPI</sequence>
<evidence type="ECO:0000256" key="1">
    <source>
        <dbReference type="ARBA" id="ARBA00005417"/>
    </source>
</evidence>
<protein>
    <submittedName>
        <fullName evidence="6">Iron complex transport system ATP-binding protein</fullName>
    </submittedName>
</protein>
<dbReference type="InterPro" id="IPR017871">
    <property type="entry name" value="ABC_transporter-like_CS"/>
</dbReference>
<accession>A0A366D0B5</accession>
<dbReference type="Pfam" id="PF00005">
    <property type="entry name" value="ABC_tran"/>
    <property type="match status" value="1"/>
</dbReference>
<gene>
    <name evidence="6" type="ORF">DFP76_104332</name>
</gene>
<name>A0A366D0B5_9GAMM</name>
<dbReference type="Gene3D" id="3.40.50.300">
    <property type="entry name" value="P-loop containing nucleotide triphosphate hydrolases"/>
    <property type="match status" value="1"/>
</dbReference>
<dbReference type="InterPro" id="IPR050153">
    <property type="entry name" value="Metal_Ion_Import_ABC"/>
</dbReference>
<dbReference type="RefSeq" id="WP_113874459.1">
    <property type="nucleotide sequence ID" value="NZ_QNRF01000004.1"/>
</dbReference>
<evidence type="ECO:0000313" key="7">
    <source>
        <dbReference type="Proteomes" id="UP000252086"/>
    </source>
</evidence>
<keyword evidence="4 6" id="KW-0067">ATP-binding</keyword>
<reference evidence="6 7" key="1">
    <citation type="submission" date="2018-06" db="EMBL/GenBank/DDBJ databases">
        <title>Genomic Encyclopedia of Type Strains, Phase III (KMG-III): the genomes of soil and plant-associated and newly described type strains.</title>
        <authorList>
            <person name="Whitman W."/>
        </authorList>
    </citation>
    <scope>NUCLEOTIDE SEQUENCE [LARGE SCALE GENOMIC DNA]</scope>
    <source>
        <strain evidence="6 7">CECT 7732</strain>
    </source>
</reference>
<comment type="caution">
    <text evidence="6">The sequence shown here is derived from an EMBL/GenBank/DDBJ whole genome shotgun (WGS) entry which is preliminary data.</text>
</comment>
<evidence type="ECO:0000256" key="4">
    <source>
        <dbReference type="ARBA" id="ARBA00022840"/>
    </source>
</evidence>
<dbReference type="PANTHER" id="PTHR42734:SF6">
    <property type="entry name" value="MOLYBDATE IMPORT ATP-BINDING PROTEIN MOLC"/>
    <property type="match status" value="1"/>
</dbReference>
<dbReference type="InterPro" id="IPR003439">
    <property type="entry name" value="ABC_transporter-like_ATP-bd"/>
</dbReference>
<keyword evidence="7" id="KW-1185">Reference proteome</keyword>
<dbReference type="OrthoDB" id="6461291at2"/>
<proteinExistence type="inferred from homology"/>
<dbReference type="SMART" id="SM00382">
    <property type="entry name" value="AAA"/>
    <property type="match status" value="1"/>
</dbReference>
<dbReference type="AlphaFoldDB" id="A0A366D0B5"/>